<feature type="region of interest" description="Disordered" evidence="5">
    <location>
        <begin position="359"/>
        <end position="395"/>
    </location>
</feature>
<feature type="compositionally biased region" description="Low complexity" evidence="5">
    <location>
        <begin position="359"/>
        <end position="372"/>
    </location>
</feature>
<accession>A0A1Z1MZ84</accession>
<keyword evidence="3 6" id="KW-1133">Transmembrane helix</keyword>
<feature type="compositionally biased region" description="Pro residues" evidence="5">
    <location>
        <begin position="1"/>
        <end position="12"/>
    </location>
</feature>
<name>A0A1Z1MZ84_MICCH</name>
<evidence type="ECO:0008006" key="8">
    <source>
        <dbReference type="Google" id="ProtNLM"/>
    </source>
</evidence>
<evidence type="ECO:0000256" key="3">
    <source>
        <dbReference type="ARBA" id="ARBA00022989"/>
    </source>
</evidence>
<organism evidence="7">
    <name type="scientific">Micromonospora chalcea subsp. izumensis</name>
    <dbReference type="NCBI Taxonomy" id="2008351"/>
    <lineage>
        <taxon>Bacteria</taxon>
        <taxon>Bacillati</taxon>
        <taxon>Actinomycetota</taxon>
        <taxon>Actinomycetes</taxon>
        <taxon>Micromonosporales</taxon>
        <taxon>Micromonosporaceae</taxon>
        <taxon>Micromonospora</taxon>
    </lineage>
</organism>
<dbReference type="Pfam" id="PF07264">
    <property type="entry name" value="EI24"/>
    <property type="match status" value="1"/>
</dbReference>
<feature type="transmembrane region" description="Helical" evidence="6">
    <location>
        <begin position="145"/>
        <end position="163"/>
    </location>
</feature>
<evidence type="ECO:0000256" key="5">
    <source>
        <dbReference type="SAM" id="MobiDB-lite"/>
    </source>
</evidence>
<feature type="transmembrane region" description="Helical" evidence="6">
    <location>
        <begin position="228"/>
        <end position="247"/>
    </location>
</feature>
<proteinExistence type="predicted"/>
<sequence>MDPQPRPFPPSDPSTGQVLPSAHGFPPAYGVPSSAQLVPVESGNQAAPAAGGPMAWDGTGSSAARMAGAAGHAVGVAGHQTLRAAKATGTRIGRFFIGVGYFFRGGRLFVTTPALWAFVLLPLALTGLALLGLQEATGMLVERLTGWLLGFASGWPEVVRWIVDKALWAAFSLFFHGAMTALTVPLTMLFGAAFFPALTRGVIRRTGGTNQGAPSWFRSAAVCLRQTVIVTLVLHVGWLIILPLLWIPGVNLVAAFGVGLLFNGFLTGSLVLAVPLHHHGVRGVGEQLRFAWRNLGFTLGFGMTSICVLILPVLSVRMLTLLPISPVFAVPGVALYLLTAPSTLVGAVLLHQRIESTGTAGAAGDVDSGGSARPSGNAWSTRASALPAANPASQA</sequence>
<evidence type="ECO:0000256" key="1">
    <source>
        <dbReference type="ARBA" id="ARBA00004141"/>
    </source>
</evidence>
<reference evidence="7" key="1">
    <citation type="journal article" date="2017" name="J. Am. Chem. Soc.">
        <title>Chemoenzymatic Total Synthesis and Structural Diversification of Tylactone-Based Macrolide Antibiotics through Late-Stage Polyketide Assembly, Tailoring, and C-H Functionalization.</title>
        <authorList>
            <person name="Lowell A.N."/>
            <person name="DeMars M.D.II."/>
            <person name="Slocum S.T."/>
            <person name="Yu F."/>
            <person name="Anand K."/>
            <person name="Chemler J.A."/>
            <person name="Korakavi N."/>
            <person name="Priessnitz J.K."/>
            <person name="Park S.R."/>
            <person name="Koch A.A."/>
            <person name="Schultz P.J."/>
            <person name="Sherman D.H."/>
        </authorList>
    </citation>
    <scope>NUCLEOTIDE SEQUENCE</scope>
    <source>
        <strain evidence="7">ATCC 21561</strain>
    </source>
</reference>
<evidence type="ECO:0000256" key="6">
    <source>
        <dbReference type="SAM" id="Phobius"/>
    </source>
</evidence>
<dbReference type="InterPro" id="IPR059112">
    <property type="entry name" value="CysZ/EI24"/>
</dbReference>
<feature type="transmembrane region" description="Helical" evidence="6">
    <location>
        <begin position="114"/>
        <end position="133"/>
    </location>
</feature>
<protein>
    <recommendedName>
        <fullName evidence="8">EI24 domain-containing protein</fullName>
    </recommendedName>
</protein>
<comment type="subcellular location">
    <subcellularLocation>
        <location evidence="1">Membrane</location>
        <topology evidence="1">Multi-pass membrane protein</topology>
    </subcellularLocation>
</comment>
<dbReference type="AlphaFoldDB" id="A0A1Z1MZ84"/>
<feature type="transmembrane region" description="Helical" evidence="6">
    <location>
        <begin position="169"/>
        <end position="195"/>
    </location>
</feature>
<dbReference type="EMBL" id="MF033535">
    <property type="protein sequence ID" value="ARW71499.1"/>
    <property type="molecule type" value="Genomic_DNA"/>
</dbReference>
<feature type="transmembrane region" description="Helical" evidence="6">
    <location>
        <begin position="295"/>
        <end position="316"/>
    </location>
</feature>
<feature type="region of interest" description="Disordered" evidence="5">
    <location>
        <begin position="1"/>
        <end position="23"/>
    </location>
</feature>
<evidence type="ECO:0000313" key="7">
    <source>
        <dbReference type="EMBL" id="ARW71499.1"/>
    </source>
</evidence>
<keyword evidence="2 6" id="KW-0812">Transmembrane</keyword>
<feature type="transmembrane region" description="Helical" evidence="6">
    <location>
        <begin position="253"/>
        <end position="274"/>
    </location>
</feature>
<evidence type="ECO:0000256" key="4">
    <source>
        <dbReference type="ARBA" id="ARBA00023136"/>
    </source>
</evidence>
<feature type="transmembrane region" description="Helical" evidence="6">
    <location>
        <begin position="328"/>
        <end position="350"/>
    </location>
</feature>
<keyword evidence="4 6" id="KW-0472">Membrane</keyword>
<evidence type="ECO:0000256" key="2">
    <source>
        <dbReference type="ARBA" id="ARBA00022692"/>
    </source>
</evidence>